<dbReference type="Proteomes" id="UP000248817">
    <property type="component" value="Unassembled WGS sequence"/>
</dbReference>
<accession>A0A2V5IG20</accession>
<gene>
    <name evidence="2" type="ORF">BP00DRAFT_20367</name>
</gene>
<keyword evidence="3" id="KW-1185">Reference proteome</keyword>
<sequence>MKRKDIDSWLSGVLDKQKLPPPSTPPADLNSNSHRTKWRKMSPRETSSSRKRRIEDDTTSSLTDLTDRTRFDPSSGTSRPRSPARDLLNDLPLSSPPIHCTRPKSVPLPEPVLFLRQALSRSFGSRVIPASLKDPCRSPRGSLGYTERRL</sequence>
<evidence type="ECO:0000313" key="2">
    <source>
        <dbReference type="EMBL" id="PYI27470.1"/>
    </source>
</evidence>
<proteinExistence type="predicted"/>
<protein>
    <submittedName>
        <fullName evidence="2">Uncharacterized protein</fullName>
    </submittedName>
</protein>
<organism evidence="2 3">
    <name type="scientific">Aspergillus indologenus CBS 114.80</name>
    <dbReference type="NCBI Taxonomy" id="1450541"/>
    <lineage>
        <taxon>Eukaryota</taxon>
        <taxon>Fungi</taxon>
        <taxon>Dikarya</taxon>
        <taxon>Ascomycota</taxon>
        <taxon>Pezizomycotina</taxon>
        <taxon>Eurotiomycetes</taxon>
        <taxon>Eurotiomycetidae</taxon>
        <taxon>Eurotiales</taxon>
        <taxon>Aspergillaceae</taxon>
        <taxon>Aspergillus</taxon>
        <taxon>Aspergillus subgen. Circumdati</taxon>
    </lineage>
</organism>
<evidence type="ECO:0000256" key="1">
    <source>
        <dbReference type="SAM" id="MobiDB-lite"/>
    </source>
</evidence>
<name>A0A2V5IG20_9EURO</name>
<dbReference type="EMBL" id="KZ825569">
    <property type="protein sequence ID" value="PYI27470.1"/>
    <property type="molecule type" value="Genomic_DNA"/>
</dbReference>
<feature type="region of interest" description="Disordered" evidence="1">
    <location>
        <begin position="1"/>
        <end position="107"/>
    </location>
</feature>
<dbReference type="AlphaFoldDB" id="A0A2V5IG20"/>
<reference evidence="2 3" key="1">
    <citation type="submission" date="2018-02" db="EMBL/GenBank/DDBJ databases">
        <title>The genomes of Aspergillus section Nigri reveals drivers in fungal speciation.</title>
        <authorList>
            <consortium name="DOE Joint Genome Institute"/>
            <person name="Vesth T.C."/>
            <person name="Nybo J."/>
            <person name="Theobald S."/>
            <person name="Brandl J."/>
            <person name="Frisvad J.C."/>
            <person name="Nielsen K.F."/>
            <person name="Lyhne E.K."/>
            <person name="Kogle M.E."/>
            <person name="Kuo A."/>
            <person name="Riley R."/>
            <person name="Clum A."/>
            <person name="Nolan M."/>
            <person name="Lipzen A."/>
            <person name="Salamov A."/>
            <person name="Henrissat B."/>
            <person name="Wiebenga A."/>
            <person name="De vries R.P."/>
            <person name="Grigoriev I.V."/>
            <person name="Mortensen U.H."/>
            <person name="Andersen M.R."/>
            <person name="Baker S.E."/>
        </authorList>
    </citation>
    <scope>NUCLEOTIDE SEQUENCE [LARGE SCALE GENOMIC DNA]</scope>
    <source>
        <strain evidence="2 3">CBS 114.80</strain>
    </source>
</reference>
<evidence type="ECO:0000313" key="3">
    <source>
        <dbReference type="Proteomes" id="UP000248817"/>
    </source>
</evidence>